<proteinExistence type="predicted"/>
<comment type="caution">
    <text evidence="1">The sequence shown here is derived from an EMBL/GenBank/DDBJ whole genome shotgun (WGS) entry which is preliminary data.</text>
</comment>
<protein>
    <submittedName>
        <fullName evidence="1">Uncharacterized protein</fullName>
    </submittedName>
</protein>
<dbReference type="OrthoDB" id="2803071at2759"/>
<evidence type="ECO:0000313" key="2">
    <source>
        <dbReference type="Proteomes" id="UP000559256"/>
    </source>
</evidence>
<dbReference type="AlphaFoldDB" id="A0A8H5FF70"/>
<keyword evidence="2" id="KW-1185">Reference proteome</keyword>
<reference evidence="1 2" key="1">
    <citation type="journal article" date="2020" name="ISME J.">
        <title>Uncovering the hidden diversity of litter-decomposition mechanisms in mushroom-forming fungi.</title>
        <authorList>
            <person name="Floudas D."/>
            <person name="Bentzer J."/>
            <person name="Ahren D."/>
            <person name="Johansson T."/>
            <person name="Persson P."/>
            <person name="Tunlid A."/>
        </authorList>
    </citation>
    <scope>NUCLEOTIDE SEQUENCE [LARGE SCALE GENOMIC DNA]</scope>
    <source>
        <strain evidence="1 2">CBS 291.85</strain>
    </source>
</reference>
<sequence length="181" mass="20900">MDPFFSSPFPRTETTKPNTIRLLESWNGSSPDSRFRFKIVHLSDEPIADDEAKWAQVLKGRIRHQNNDEVVVMKIFQESKFPSSEYSGPELAWKEAHAYGEMKLLQGDTIPRSFGFHKIYMTSVNGKQEPYFAHILEFKDLPTLTSIERFEQSGQEELSKDAIFSLARLRLLALYMPVLLV</sequence>
<dbReference type="Proteomes" id="UP000559256">
    <property type="component" value="Unassembled WGS sequence"/>
</dbReference>
<dbReference type="EMBL" id="JAACJM010000264">
    <property type="protein sequence ID" value="KAF5334243.1"/>
    <property type="molecule type" value="Genomic_DNA"/>
</dbReference>
<gene>
    <name evidence="1" type="ORF">D9758_017094</name>
</gene>
<organism evidence="1 2">
    <name type="scientific">Tetrapyrgos nigripes</name>
    <dbReference type="NCBI Taxonomy" id="182062"/>
    <lineage>
        <taxon>Eukaryota</taxon>
        <taxon>Fungi</taxon>
        <taxon>Dikarya</taxon>
        <taxon>Basidiomycota</taxon>
        <taxon>Agaricomycotina</taxon>
        <taxon>Agaricomycetes</taxon>
        <taxon>Agaricomycetidae</taxon>
        <taxon>Agaricales</taxon>
        <taxon>Marasmiineae</taxon>
        <taxon>Marasmiaceae</taxon>
        <taxon>Tetrapyrgos</taxon>
    </lineage>
</organism>
<name>A0A8H5FF70_9AGAR</name>
<accession>A0A8H5FF70</accession>
<evidence type="ECO:0000313" key="1">
    <source>
        <dbReference type="EMBL" id="KAF5334243.1"/>
    </source>
</evidence>